<dbReference type="SUPFAM" id="SSF47676">
    <property type="entry name" value="Conserved domain common to transcription factors TFIIS, elongin A, CRSP70"/>
    <property type="match status" value="1"/>
</dbReference>
<dbReference type="InterPro" id="IPR003617">
    <property type="entry name" value="TFIIS/CRSP70_N_sub"/>
</dbReference>
<dbReference type="PROSITE" id="PS51319">
    <property type="entry name" value="TFIIS_N"/>
    <property type="match status" value="1"/>
</dbReference>
<evidence type="ECO:0000259" key="6">
    <source>
        <dbReference type="PROSITE" id="PS51319"/>
    </source>
</evidence>
<feature type="compositionally biased region" description="Low complexity" evidence="4">
    <location>
        <begin position="539"/>
        <end position="550"/>
    </location>
</feature>
<dbReference type="InterPro" id="IPR017923">
    <property type="entry name" value="TFIIS_N"/>
</dbReference>
<feature type="region of interest" description="Disordered" evidence="4">
    <location>
        <begin position="639"/>
        <end position="662"/>
    </location>
</feature>
<feature type="domain" description="TFIIS N-terminal" evidence="6">
    <location>
        <begin position="345"/>
        <end position="431"/>
    </location>
</feature>
<dbReference type="EMBL" id="JBJXBP010000004">
    <property type="protein sequence ID" value="KAL3835171.1"/>
    <property type="molecule type" value="Genomic_DNA"/>
</dbReference>
<feature type="region of interest" description="Disordered" evidence="4">
    <location>
        <begin position="700"/>
        <end position="747"/>
    </location>
</feature>
<feature type="region of interest" description="Disordered" evidence="4">
    <location>
        <begin position="435"/>
        <end position="625"/>
    </location>
</feature>
<evidence type="ECO:0000256" key="2">
    <source>
        <dbReference type="ARBA" id="ARBA00023242"/>
    </source>
</evidence>
<name>A0ABD3TEX4_9LAMI</name>
<feature type="region of interest" description="Disordered" evidence="4">
    <location>
        <begin position="1336"/>
        <end position="1383"/>
    </location>
</feature>
<evidence type="ECO:0000313" key="8">
    <source>
        <dbReference type="Proteomes" id="UP001634393"/>
    </source>
</evidence>
<dbReference type="PANTHER" id="PTHR46548">
    <property type="entry name" value="BAH AND TFIIS DOMAIN-CONTAINING PROTEIN-RELATED"/>
    <property type="match status" value="1"/>
</dbReference>
<feature type="region of interest" description="Disordered" evidence="4">
    <location>
        <begin position="1619"/>
        <end position="1639"/>
    </location>
</feature>
<protein>
    <submittedName>
        <fullName evidence="7">Uncharacterized protein</fullName>
    </submittedName>
</protein>
<keyword evidence="2 3" id="KW-0539">Nucleus</keyword>
<feature type="region of interest" description="Disordered" evidence="4">
    <location>
        <begin position="800"/>
        <end position="840"/>
    </location>
</feature>
<dbReference type="Gene3D" id="1.20.930.10">
    <property type="entry name" value="Conserved domain common to transcription factors TFIIS, elongin A, CRSP70"/>
    <property type="match status" value="1"/>
</dbReference>
<feature type="compositionally biased region" description="Polar residues" evidence="4">
    <location>
        <begin position="822"/>
        <end position="840"/>
    </location>
</feature>
<dbReference type="InterPro" id="IPR001025">
    <property type="entry name" value="BAH_dom"/>
</dbReference>
<dbReference type="InterPro" id="IPR035441">
    <property type="entry name" value="TFIIS/LEDGF_dom_sf"/>
</dbReference>
<feature type="compositionally biased region" description="Low complexity" evidence="4">
    <location>
        <begin position="565"/>
        <end position="588"/>
    </location>
</feature>
<dbReference type="Pfam" id="PF01426">
    <property type="entry name" value="BAH"/>
    <property type="match status" value="1"/>
</dbReference>
<feature type="compositionally biased region" description="Polar residues" evidence="4">
    <location>
        <begin position="476"/>
        <end position="489"/>
    </location>
</feature>
<dbReference type="SMART" id="SM00439">
    <property type="entry name" value="BAH"/>
    <property type="match status" value="1"/>
</dbReference>
<organism evidence="7 8">
    <name type="scientific">Penstemon smallii</name>
    <dbReference type="NCBI Taxonomy" id="265156"/>
    <lineage>
        <taxon>Eukaryota</taxon>
        <taxon>Viridiplantae</taxon>
        <taxon>Streptophyta</taxon>
        <taxon>Embryophyta</taxon>
        <taxon>Tracheophyta</taxon>
        <taxon>Spermatophyta</taxon>
        <taxon>Magnoliopsida</taxon>
        <taxon>eudicotyledons</taxon>
        <taxon>Gunneridae</taxon>
        <taxon>Pentapetalae</taxon>
        <taxon>asterids</taxon>
        <taxon>lamiids</taxon>
        <taxon>Lamiales</taxon>
        <taxon>Plantaginaceae</taxon>
        <taxon>Cheloneae</taxon>
        <taxon>Penstemon</taxon>
    </lineage>
</organism>
<reference evidence="7 8" key="1">
    <citation type="submission" date="2024-12" db="EMBL/GenBank/DDBJ databases">
        <title>The unique morphological basis and parallel evolutionary history of personate flowers in Penstemon.</title>
        <authorList>
            <person name="Depatie T.H."/>
            <person name="Wessinger C.A."/>
        </authorList>
    </citation>
    <scope>NUCLEOTIDE SEQUENCE [LARGE SCALE GENOMIC DNA]</scope>
    <source>
        <strain evidence="7">WTNN_2</strain>
        <tissue evidence="7">Leaf</tissue>
    </source>
</reference>
<feature type="compositionally biased region" description="Polar residues" evidence="4">
    <location>
        <begin position="589"/>
        <end position="618"/>
    </location>
</feature>
<comment type="caution">
    <text evidence="7">The sequence shown here is derived from an EMBL/GenBank/DDBJ whole genome shotgun (WGS) entry which is preliminary data.</text>
</comment>
<feature type="compositionally biased region" description="Polar residues" evidence="4">
    <location>
        <begin position="203"/>
        <end position="240"/>
    </location>
</feature>
<feature type="compositionally biased region" description="Polar residues" evidence="4">
    <location>
        <begin position="435"/>
        <end position="444"/>
    </location>
</feature>
<evidence type="ECO:0000256" key="3">
    <source>
        <dbReference type="PROSITE-ProRule" id="PRU00649"/>
    </source>
</evidence>
<evidence type="ECO:0000256" key="1">
    <source>
        <dbReference type="ARBA" id="ARBA00004123"/>
    </source>
</evidence>
<feature type="compositionally biased region" description="Basic and acidic residues" evidence="4">
    <location>
        <begin position="1091"/>
        <end position="1104"/>
    </location>
</feature>
<feature type="compositionally biased region" description="Polar residues" evidence="4">
    <location>
        <begin position="738"/>
        <end position="747"/>
    </location>
</feature>
<dbReference type="CDD" id="cd00183">
    <property type="entry name" value="TFIIS_I"/>
    <property type="match status" value="1"/>
</dbReference>
<feature type="compositionally biased region" description="Basic and acidic residues" evidence="4">
    <location>
        <begin position="1348"/>
        <end position="1359"/>
    </location>
</feature>
<dbReference type="PROSITE" id="PS51038">
    <property type="entry name" value="BAH"/>
    <property type="match status" value="1"/>
</dbReference>
<dbReference type="Pfam" id="PF08711">
    <property type="entry name" value="Med26"/>
    <property type="match status" value="1"/>
</dbReference>
<feature type="region of interest" description="Disordered" evidence="4">
    <location>
        <begin position="890"/>
        <end position="909"/>
    </location>
</feature>
<feature type="compositionally biased region" description="Basic and acidic residues" evidence="4">
    <location>
        <begin position="248"/>
        <end position="273"/>
    </location>
</feature>
<gene>
    <name evidence="7" type="ORF">ACJIZ3_009907</name>
</gene>
<feature type="compositionally biased region" description="Low complexity" evidence="4">
    <location>
        <begin position="497"/>
        <end position="514"/>
    </location>
</feature>
<sequence>MHGRVQREGESSKSLQRISSKHMQSALPLATTENTVAVVGDRHSPLASPIKITTAGDSFFKDGRKICVGDCALFKPSQDSPPFIGLIRWLTLSKEDNLQLGVSWLYRRAELNLGKGTLVDCAPNEIFYSFHKDETPAASLLHPCKVAFLPKGVELLNGTSSFVCRRVYDISNKCLWWLTDQDFIKEQQKEVDQLLYKTRTEMHATSQSDVRSPKQVNGPTSTSQLKPASDSGQNNGSFPSQVKGKKRERVDHGADPFKRERSLRSDDGEHLQYKNESNLKSEIARITEKGGVVDLVGVEKLVQLMQPDRTERKMDLVSRSMLAGVMAATDRVDCLNRFVQLRGLPVLDEWLQDIHKGKIGDGNSLKDGDKSMEEFILVLLRALDKLPVNLHALQMCNIGRSVNHLRSHKNFEIQRKARTLVDTWKKRVEAEMNSIDTKSGSTRGVSAWHSKSRFPEASHAGSRTPSGSDVALKCSVTHNSASKTTSSRSPHGESYIKSASSSPVPVKPVSSPASCKESQPTVLVGGTPDVPLVREDRSSCSNQSQNCSQSFSGKEDGKSSTAGLVNVNRISNSSTRNRKTSSVSVSVNGSQKEISSCRSSSVHKTTSLDKLSQSNVSSERVLDGHITDGSSHKLIVKIPNRVHSPSQGVGGSQEDPYINSRTSSPALAHKHEHFDRSSKDKSDICRSNIAAEINVGSWQNNGSKVGLTRSGEGDRSPAAPVGEHSMTTGESRRLTEDPPTNQLNSGKLLASSFSPMNALIESCARYSEANSSLSPVDDVGMNLLASVATGEMLRSDLVSPIGSTERSTHATEGVCNGDEAKSNSSPGDYMGVQSQSSNDANCNDKKAAVLDGCSWPEDGLSLSKHDVHGLEFPVDKKCDQSHTIEEMPCEEGNKQKESVSMHSSSEADPKMDISIRSIEKTVTTSSTHPISAEKVKDSESNEVIHEKANSSNVTDGISTCESDGINVIMTEMKTSTDLLSDEGVEVAASHQFSEADCKKDVVEGLNIGTNSQQKLTSAIVKSEFAERANGEKLLHFAHAQESVIEASVEVKIGEPDENDIKECLIKSEKLNFDKEVDRNAAGGSHSSTSDDLSHQEEVKVEGKEILGCPGPIDDEAPPKDELRGSKSSSFKPDEEMECAAGDSSSAAGASDLEAKIKFDLNEGFSADDGKYEEPVSLISSVATSVHMISSSPFSANYIPIGHSASITVAAAAKGPFVPPEDLMRSKGELRWKGSAATSAFRPAEPRKIHEAPLGSTNMSRPDAATSKHGRLPLDFDLNVADERVLEEIASRDSALAIDSTTDAVSNHATLLNKSPGSGPVHGSGWLDLDLNRMDEANDDGHCSTSSNHKGEDSIVHAKPLDGLPTGDVRRDFDLNDGPGIDDTSTEQLFVNQQIKGGNPSPMSYAGLRMNSPGLGSFSSWFPPGNTYSTIAIPSMHPDRGEQPYPVYPPGAPQRTFGPSGVNPFASNVYRGSVLSSSPAIPFPSSPFQFPVFPFGASFPLPSATFSVGGTSYVDSASGPRLFAPPVNSQLLGPVGSVASQFHRPYMVNLPHSNGSGGLEDNRKWGIQGLDLNAGPGAMEGEVREEMLPPSSAQHSVASQQALAEEHARMYSVAGGILKRKEPEGGWENESFRYMQSSRQ</sequence>
<feature type="region of interest" description="Disordered" evidence="4">
    <location>
        <begin position="202"/>
        <end position="273"/>
    </location>
</feature>
<dbReference type="Gene3D" id="2.30.30.490">
    <property type="match status" value="1"/>
</dbReference>
<evidence type="ECO:0000313" key="7">
    <source>
        <dbReference type="EMBL" id="KAL3835171.1"/>
    </source>
</evidence>
<dbReference type="InterPro" id="IPR043151">
    <property type="entry name" value="BAH_sf"/>
</dbReference>
<evidence type="ECO:0000259" key="5">
    <source>
        <dbReference type="PROSITE" id="PS51038"/>
    </source>
</evidence>
<proteinExistence type="predicted"/>
<comment type="subcellular location">
    <subcellularLocation>
        <location evidence="1 3">Nucleus</location>
    </subcellularLocation>
</comment>
<dbReference type="Proteomes" id="UP001634393">
    <property type="component" value="Unassembled WGS sequence"/>
</dbReference>
<keyword evidence="8" id="KW-1185">Reference proteome</keyword>
<evidence type="ECO:0000256" key="4">
    <source>
        <dbReference type="SAM" id="MobiDB-lite"/>
    </source>
</evidence>
<feature type="domain" description="BAH" evidence="5">
    <location>
        <begin position="64"/>
        <end position="179"/>
    </location>
</feature>
<accession>A0ABD3TEX4</accession>
<dbReference type="PANTHER" id="PTHR46548:SF1">
    <property type="entry name" value="BAH AND TFIIS DOMAIN-CONTAINING PROTEIN-RELATED"/>
    <property type="match status" value="1"/>
</dbReference>
<dbReference type="GO" id="GO:0005634">
    <property type="term" value="C:nucleus"/>
    <property type="evidence" value="ECO:0007669"/>
    <property type="project" value="UniProtKB-SubCell"/>
</dbReference>
<dbReference type="SMART" id="SM00509">
    <property type="entry name" value="TFS2N"/>
    <property type="match status" value="1"/>
</dbReference>
<feature type="region of interest" description="Disordered" evidence="4">
    <location>
        <begin position="1078"/>
        <end position="1136"/>
    </location>
</feature>